<evidence type="ECO:0000313" key="2">
    <source>
        <dbReference type="EMBL" id="TKS67979.1"/>
    </source>
</evidence>
<dbReference type="AlphaFoldDB" id="A0A4U5U227"/>
<gene>
    <name evidence="2" type="ORF">D9C73_002039</name>
</gene>
<keyword evidence="3" id="KW-1185">Reference proteome</keyword>
<evidence type="ECO:0000313" key="3">
    <source>
        <dbReference type="Proteomes" id="UP000298787"/>
    </source>
</evidence>
<organism evidence="2 3">
    <name type="scientific">Collichthys lucidus</name>
    <name type="common">Big head croaker</name>
    <name type="synonym">Sciaena lucida</name>
    <dbReference type="NCBI Taxonomy" id="240159"/>
    <lineage>
        <taxon>Eukaryota</taxon>
        <taxon>Metazoa</taxon>
        <taxon>Chordata</taxon>
        <taxon>Craniata</taxon>
        <taxon>Vertebrata</taxon>
        <taxon>Euteleostomi</taxon>
        <taxon>Actinopterygii</taxon>
        <taxon>Neopterygii</taxon>
        <taxon>Teleostei</taxon>
        <taxon>Neoteleostei</taxon>
        <taxon>Acanthomorphata</taxon>
        <taxon>Eupercaria</taxon>
        <taxon>Sciaenidae</taxon>
        <taxon>Collichthys</taxon>
    </lineage>
</organism>
<dbReference type="EMBL" id="CM014080">
    <property type="protein sequence ID" value="TKS67979.1"/>
    <property type="molecule type" value="Genomic_DNA"/>
</dbReference>
<proteinExistence type="predicted"/>
<protein>
    <submittedName>
        <fullName evidence="2">Ubiquitin carboxyl-terminal hydrolase 43</fullName>
    </submittedName>
</protein>
<feature type="region of interest" description="Disordered" evidence="1">
    <location>
        <begin position="81"/>
        <end position="115"/>
    </location>
</feature>
<dbReference type="GO" id="GO:0016787">
    <property type="term" value="F:hydrolase activity"/>
    <property type="evidence" value="ECO:0007669"/>
    <property type="project" value="UniProtKB-KW"/>
</dbReference>
<evidence type="ECO:0000256" key="1">
    <source>
        <dbReference type="SAM" id="MobiDB-lite"/>
    </source>
</evidence>
<reference evidence="2 3" key="1">
    <citation type="submission" date="2019-01" db="EMBL/GenBank/DDBJ databases">
        <title>Genome Assembly of Collichthys lucidus.</title>
        <authorList>
            <person name="Cai M."/>
            <person name="Xiao S."/>
        </authorList>
    </citation>
    <scope>NUCLEOTIDE SEQUENCE [LARGE SCALE GENOMIC DNA]</scope>
    <source>
        <strain evidence="2">JT15FE1705JMU</strain>
        <tissue evidence="2">Muscle</tissue>
    </source>
</reference>
<accession>A0A4U5U227</accession>
<sequence length="194" mass="21351">MCVTLVFSTKGQRYLRVGLAVPLFGSLSCLRAMVAEEGNISPEQVVLVELYSTGFQRSFSDEDDLTAIADSDVVYAFQAPPLHGRGGSNAPHSAPKQMKHEMPASERQPGPSRKAKFVKIRTRQRVRMFSLAAFRSLLAQFVSLAVSSERRVPVFVLTGVMDYQEEEEEVTRLSSFYGHDGRGAESEEDADGGS</sequence>
<dbReference type="STRING" id="240159.A0A4U5U227"/>
<feature type="region of interest" description="Disordered" evidence="1">
    <location>
        <begin position="171"/>
        <end position="194"/>
    </location>
</feature>
<name>A0A4U5U227_COLLU</name>
<keyword evidence="2" id="KW-0378">Hydrolase</keyword>
<dbReference type="Proteomes" id="UP000298787">
    <property type="component" value="Chromosome 3"/>
</dbReference>